<dbReference type="Gene3D" id="1.10.10.2840">
    <property type="entry name" value="PucR C-terminal helix-turn-helix domain"/>
    <property type="match status" value="1"/>
</dbReference>
<dbReference type="RefSeq" id="WP_079440949.1">
    <property type="nucleotide sequence ID" value="NZ_MZGT01000048.1"/>
</dbReference>
<dbReference type="OrthoDB" id="143422at2"/>
<dbReference type="AlphaFoldDB" id="A0A1V4IIK6"/>
<proteinExistence type="inferred from homology"/>
<dbReference type="InterPro" id="IPR051448">
    <property type="entry name" value="CdaR-like_regulators"/>
</dbReference>
<evidence type="ECO:0000313" key="3">
    <source>
        <dbReference type="EMBL" id="OPJ59680.1"/>
    </source>
</evidence>
<dbReference type="InterPro" id="IPR025736">
    <property type="entry name" value="PucR_C-HTH_dom"/>
</dbReference>
<dbReference type="InterPro" id="IPR000160">
    <property type="entry name" value="GGDEF_dom"/>
</dbReference>
<dbReference type="InterPro" id="IPR012914">
    <property type="entry name" value="PucR_dom"/>
</dbReference>
<organism evidence="3 4">
    <name type="scientific">Clostridium chromiireducens</name>
    <dbReference type="NCBI Taxonomy" id="225345"/>
    <lineage>
        <taxon>Bacteria</taxon>
        <taxon>Bacillati</taxon>
        <taxon>Bacillota</taxon>
        <taxon>Clostridia</taxon>
        <taxon>Eubacteriales</taxon>
        <taxon>Clostridiaceae</taxon>
        <taxon>Clostridium</taxon>
    </lineage>
</organism>
<comment type="similarity">
    <text evidence="1">Belongs to the CdaR family.</text>
</comment>
<dbReference type="PROSITE" id="PS50887">
    <property type="entry name" value="GGDEF"/>
    <property type="match status" value="1"/>
</dbReference>
<dbReference type="Pfam" id="PF13556">
    <property type="entry name" value="HTH_30"/>
    <property type="match status" value="1"/>
</dbReference>
<dbReference type="Pfam" id="PF07905">
    <property type="entry name" value="PucR"/>
    <property type="match status" value="1"/>
</dbReference>
<reference evidence="3 4" key="1">
    <citation type="submission" date="2017-03" db="EMBL/GenBank/DDBJ databases">
        <title>Genome sequence of Clostridium chromiireducens DSM 23318.</title>
        <authorList>
            <person name="Poehlein A."/>
            <person name="Daniel R."/>
        </authorList>
    </citation>
    <scope>NUCLEOTIDE SEQUENCE [LARGE SCALE GENOMIC DNA]</scope>
    <source>
        <strain evidence="3 4">DSM 23318</strain>
    </source>
</reference>
<comment type="caution">
    <text evidence="3">The sequence shown here is derived from an EMBL/GenBank/DDBJ whole genome shotgun (WGS) entry which is preliminary data.</text>
</comment>
<dbReference type="Pfam" id="PF17853">
    <property type="entry name" value="GGDEF_2"/>
    <property type="match status" value="1"/>
</dbReference>
<evidence type="ECO:0000259" key="2">
    <source>
        <dbReference type="PROSITE" id="PS50887"/>
    </source>
</evidence>
<evidence type="ECO:0000256" key="1">
    <source>
        <dbReference type="ARBA" id="ARBA00006754"/>
    </source>
</evidence>
<accession>A0A1V4IIK6</accession>
<dbReference type="STRING" id="225345.CLCHR_33580"/>
<sequence>MSILLKDVINLESFKNMRLVGGRSGLDKTVNWIYVAECFENPLESLNWIYGGEIVFITGRSIKGDINLLSRLIEGFNEKNIAGLIINIGPYIKQIPKKIIDLVNSLNLPLFELPWEIRITEATKDIYTAIAMKRLQEDSSVNFFHQLLFGDEKLGGNLIDKAAYFGYNLSGEYRVYIIDIDNFQKYIKDNNIDDESIIFEVKTKLKKIIRDTLYNHSIEVPIVDKNDSVIFIYKLNKNKIKVLDEALDKIKKLVSNQIGGMTVSIGVGDCYNDLNMIKDSLKEAQLALKKITIDGLKDCILEYKNIGVYQMLFSLEDTRNLNKYYEDKLRPIIEYDNINNSKLIETLEVYLDENCNNTSTSERLFLHRNSLRYRINKIEELLDVDLRKLNQCIDIKLAIDAKKIISNKEN</sequence>
<evidence type="ECO:0000313" key="4">
    <source>
        <dbReference type="Proteomes" id="UP000191056"/>
    </source>
</evidence>
<dbReference type="InterPro" id="IPR042070">
    <property type="entry name" value="PucR_C-HTH_sf"/>
</dbReference>
<dbReference type="InterPro" id="IPR041522">
    <property type="entry name" value="CdaR_GGDEF"/>
</dbReference>
<gene>
    <name evidence="3" type="primary">pucR_4</name>
    <name evidence="3" type="ORF">CLCHR_33580</name>
</gene>
<dbReference type="PANTHER" id="PTHR33744">
    <property type="entry name" value="CARBOHYDRATE DIACID REGULATOR"/>
    <property type="match status" value="1"/>
</dbReference>
<dbReference type="PANTHER" id="PTHR33744:SF1">
    <property type="entry name" value="DNA-BINDING TRANSCRIPTIONAL ACTIVATOR ADER"/>
    <property type="match status" value="1"/>
</dbReference>
<dbReference type="EMBL" id="MZGT01000048">
    <property type="protein sequence ID" value="OPJ59680.1"/>
    <property type="molecule type" value="Genomic_DNA"/>
</dbReference>
<keyword evidence="4" id="KW-1185">Reference proteome</keyword>
<name>A0A1V4IIK6_9CLOT</name>
<feature type="domain" description="GGDEF" evidence="2">
    <location>
        <begin position="171"/>
        <end position="304"/>
    </location>
</feature>
<protein>
    <submittedName>
        <fullName evidence="3">Purine catabolism regulatory protein</fullName>
    </submittedName>
</protein>
<dbReference type="Proteomes" id="UP000191056">
    <property type="component" value="Unassembled WGS sequence"/>
</dbReference>